<feature type="transmembrane region" description="Helical" evidence="7">
    <location>
        <begin position="291"/>
        <end position="313"/>
    </location>
</feature>
<dbReference type="Proteomes" id="UP000262969">
    <property type="component" value="Unassembled WGS sequence"/>
</dbReference>
<feature type="transmembrane region" description="Helical" evidence="7">
    <location>
        <begin position="425"/>
        <end position="444"/>
    </location>
</feature>
<dbReference type="Pfam" id="PF01554">
    <property type="entry name" value="MatE"/>
    <property type="match status" value="2"/>
</dbReference>
<evidence type="ECO:0000256" key="1">
    <source>
        <dbReference type="ARBA" id="ARBA00004651"/>
    </source>
</evidence>
<evidence type="ECO:0000313" key="8">
    <source>
        <dbReference type="EMBL" id="HCL03175.1"/>
    </source>
</evidence>
<reference evidence="8 9" key="1">
    <citation type="journal article" date="2018" name="Nat. Biotechnol.">
        <title>A standardized bacterial taxonomy based on genome phylogeny substantially revises the tree of life.</title>
        <authorList>
            <person name="Parks D.H."/>
            <person name="Chuvochina M."/>
            <person name="Waite D.W."/>
            <person name="Rinke C."/>
            <person name="Skarshewski A."/>
            <person name="Chaumeil P.A."/>
            <person name="Hugenholtz P."/>
        </authorList>
    </citation>
    <scope>NUCLEOTIDE SEQUENCE [LARGE SCALE GENOMIC DNA]</scope>
    <source>
        <strain evidence="8">UBA11728</strain>
    </source>
</reference>
<organism evidence="8 9">
    <name type="scientific">Lachnoclostridium phytofermentans</name>
    <dbReference type="NCBI Taxonomy" id="66219"/>
    <lineage>
        <taxon>Bacteria</taxon>
        <taxon>Bacillati</taxon>
        <taxon>Bacillota</taxon>
        <taxon>Clostridia</taxon>
        <taxon>Lachnospirales</taxon>
        <taxon>Lachnospiraceae</taxon>
    </lineage>
</organism>
<evidence type="ECO:0000256" key="4">
    <source>
        <dbReference type="ARBA" id="ARBA00022692"/>
    </source>
</evidence>
<dbReference type="GO" id="GO:0042910">
    <property type="term" value="F:xenobiotic transmembrane transporter activity"/>
    <property type="evidence" value="ECO:0007669"/>
    <property type="project" value="InterPro"/>
</dbReference>
<keyword evidence="2" id="KW-0813">Transport</keyword>
<keyword evidence="4 7" id="KW-0812">Transmembrane</keyword>
<evidence type="ECO:0000256" key="2">
    <source>
        <dbReference type="ARBA" id="ARBA00022448"/>
    </source>
</evidence>
<name>A0A3D2X9H7_9FIRM</name>
<feature type="transmembrane region" description="Helical" evidence="7">
    <location>
        <begin position="394"/>
        <end position="413"/>
    </location>
</feature>
<proteinExistence type="predicted"/>
<dbReference type="InterPro" id="IPR048279">
    <property type="entry name" value="MdtK-like"/>
</dbReference>
<dbReference type="PANTHER" id="PTHR43549">
    <property type="entry name" value="MULTIDRUG RESISTANCE PROTEIN YPNP-RELATED"/>
    <property type="match status" value="1"/>
</dbReference>
<dbReference type="NCBIfam" id="TIGR00797">
    <property type="entry name" value="matE"/>
    <property type="match status" value="1"/>
</dbReference>
<dbReference type="PIRSF" id="PIRSF006603">
    <property type="entry name" value="DinF"/>
    <property type="match status" value="1"/>
</dbReference>
<dbReference type="AlphaFoldDB" id="A0A3D2X9H7"/>
<dbReference type="GO" id="GO:0015297">
    <property type="term" value="F:antiporter activity"/>
    <property type="evidence" value="ECO:0007669"/>
    <property type="project" value="InterPro"/>
</dbReference>
<keyword evidence="6 7" id="KW-0472">Membrane</keyword>
<feature type="transmembrane region" description="Helical" evidence="7">
    <location>
        <begin position="143"/>
        <end position="161"/>
    </location>
</feature>
<evidence type="ECO:0000313" key="9">
    <source>
        <dbReference type="Proteomes" id="UP000262969"/>
    </source>
</evidence>
<dbReference type="GO" id="GO:0005886">
    <property type="term" value="C:plasma membrane"/>
    <property type="evidence" value="ECO:0007669"/>
    <property type="project" value="UniProtKB-SubCell"/>
</dbReference>
<feature type="transmembrane region" description="Helical" evidence="7">
    <location>
        <begin position="70"/>
        <end position="91"/>
    </location>
</feature>
<comment type="subcellular location">
    <subcellularLocation>
        <location evidence="1">Cell membrane</location>
        <topology evidence="1">Multi-pass membrane protein</topology>
    </subcellularLocation>
</comment>
<feature type="transmembrane region" description="Helical" evidence="7">
    <location>
        <begin position="365"/>
        <end position="382"/>
    </location>
</feature>
<dbReference type="InterPro" id="IPR002528">
    <property type="entry name" value="MATE_fam"/>
</dbReference>
<evidence type="ECO:0000256" key="3">
    <source>
        <dbReference type="ARBA" id="ARBA00022475"/>
    </source>
</evidence>
<accession>A0A3D2X9H7</accession>
<evidence type="ECO:0000256" key="6">
    <source>
        <dbReference type="ARBA" id="ARBA00023136"/>
    </source>
</evidence>
<feature type="transmembrane region" description="Helical" evidence="7">
    <location>
        <begin position="173"/>
        <end position="192"/>
    </location>
</feature>
<dbReference type="PANTHER" id="PTHR43549:SF2">
    <property type="entry name" value="MULTIDRUG RESISTANCE PROTEIN NORM-RELATED"/>
    <property type="match status" value="1"/>
</dbReference>
<feature type="transmembrane region" description="Helical" evidence="7">
    <location>
        <begin position="20"/>
        <end position="36"/>
    </location>
</feature>
<evidence type="ECO:0000256" key="5">
    <source>
        <dbReference type="ARBA" id="ARBA00022989"/>
    </source>
</evidence>
<feature type="transmembrane region" description="Helical" evidence="7">
    <location>
        <begin position="103"/>
        <end position="123"/>
    </location>
</feature>
<keyword evidence="3" id="KW-1003">Cell membrane</keyword>
<evidence type="ECO:0000256" key="7">
    <source>
        <dbReference type="SAM" id="Phobius"/>
    </source>
</evidence>
<protein>
    <submittedName>
        <fullName evidence="8">MATE family efflux transporter</fullName>
    </submittedName>
</protein>
<comment type="caution">
    <text evidence="8">The sequence shown here is derived from an EMBL/GenBank/DDBJ whole genome shotgun (WGS) entry which is preliminary data.</text>
</comment>
<dbReference type="InterPro" id="IPR052031">
    <property type="entry name" value="Membrane_Transporter-Flippase"/>
</dbReference>
<feature type="transmembrane region" description="Helical" evidence="7">
    <location>
        <begin position="246"/>
        <end position="271"/>
    </location>
</feature>
<keyword evidence="5 7" id="KW-1133">Transmembrane helix</keyword>
<gene>
    <name evidence="8" type="ORF">DHW61_12340</name>
</gene>
<feature type="transmembrane region" description="Helical" evidence="7">
    <location>
        <begin position="198"/>
        <end position="223"/>
    </location>
</feature>
<dbReference type="EMBL" id="DPVV01000415">
    <property type="protein sequence ID" value="HCL03175.1"/>
    <property type="molecule type" value="Genomic_DNA"/>
</dbReference>
<dbReference type="CDD" id="cd13138">
    <property type="entry name" value="MATE_yoeA_like"/>
    <property type="match status" value="1"/>
</dbReference>
<feature type="transmembrane region" description="Helical" evidence="7">
    <location>
        <begin position="325"/>
        <end position="345"/>
    </location>
</feature>
<sequence length="453" mass="49965">MFKLENKEKNYLLLKEKKLYQAFLYLALPVMAANLLKSVHDLVDTYFIGQLENSVAAQAGISITWPLLNIFLSLSSGLAIAGVAIISQFLGAKDKESAREYSGLLFILSIGIGLVVNVLLFLFSPLVLHLMGAKGGVYDSGLTYLQVRSFEMVFLFLFTAFQSMRQARGDTVTPVIFSVISILINIVLTALFTSVLNMGVFGAAIATLIGQAAIAPALLFMMFRKSDELSLKKEHLRIKMDTMKKLINIAMPSAVSQALSSLGFLILQTVILSYGEVVAAAFSLGNKVSNLLLIPIMAIGSILAAFVGQNIGASNKERARKSYHISRNIALTLSIVGCILIFPFQSKILRLLTNDAETLKVAMEYMIWVLLTQPLMALFQNYMGVFNGSGNTRYSLIISSVRLWAIRLPLILIFKQFTSLGRSGIWYAMVISNIIVLILAQNLFRNVDFERKA</sequence>